<keyword evidence="2 4" id="KW-0245">EGF-like domain</keyword>
<dbReference type="OrthoDB" id="19903at2759"/>
<dbReference type="InterPro" id="IPR021852">
    <property type="entry name" value="DUF3456"/>
</dbReference>
<keyword evidence="5" id="KW-0732">Signal</keyword>
<feature type="domain" description="EGF-like" evidence="6">
    <location>
        <begin position="146"/>
        <end position="188"/>
    </location>
</feature>
<comment type="caution">
    <text evidence="7">The sequence shown here is derived from an EMBL/GenBank/DDBJ whole genome shotgun (WGS) entry which is preliminary data.</text>
</comment>
<dbReference type="STRING" id="947166.A0A1D1UUM5"/>
<evidence type="ECO:0000256" key="2">
    <source>
        <dbReference type="ARBA" id="ARBA00022536"/>
    </source>
</evidence>
<reference evidence="7 8" key="1">
    <citation type="journal article" date="2016" name="Nat. Commun.">
        <title>Extremotolerant tardigrade genome and improved radiotolerance of human cultured cells by tardigrade-unique protein.</title>
        <authorList>
            <person name="Hashimoto T."/>
            <person name="Horikawa D.D."/>
            <person name="Saito Y."/>
            <person name="Kuwahara H."/>
            <person name="Kozuka-Hata H."/>
            <person name="Shin-I T."/>
            <person name="Minakuchi Y."/>
            <person name="Ohishi K."/>
            <person name="Motoyama A."/>
            <person name="Aizu T."/>
            <person name="Enomoto A."/>
            <person name="Kondo K."/>
            <person name="Tanaka S."/>
            <person name="Hara Y."/>
            <person name="Koshikawa S."/>
            <person name="Sagara H."/>
            <person name="Miura T."/>
            <person name="Yokobori S."/>
            <person name="Miyagawa K."/>
            <person name="Suzuki Y."/>
            <person name="Kubo T."/>
            <person name="Oyama M."/>
            <person name="Kohara Y."/>
            <person name="Fujiyama A."/>
            <person name="Arakawa K."/>
            <person name="Katayama T."/>
            <person name="Toyoda A."/>
            <person name="Kunieda T."/>
        </authorList>
    </citation>
    <scope>NUCLEOTIDE SEQUENCE [LARGE SCALE GENOMIC DNA]</scope>
    <source>
        <strain evidence="7 8">YOKOZUNA-1</strain>
    </source>
</reference>
<dbReference type="Pfam" id="PF11938">
    <property type="entry name" value="DUF3456"/>
    <property type="match status" value="1"/>
</dbReference>
<dbReference type="PROSITE" id="PS01248">
    <property type="entry name" value="EGF_LAM_1"/>
    <property type="match status" value="1"/>
</dbReference>
<dbReference type="PROSITE" id="PS50026">
    <property type="entry name" value="EGF_3"/>
    <property type="match status" value="1"/>
</dbReference>
<dbReference type="SUPFAM" id="SSF57184">
    <property type="entry name" value="Growth factor receptor domain"/>
    <property type="match status" value="1"/>
</dbReference>
<evidence type="ECO:0000256" key="5">
    <source>
        <dbReference type="SAM" id="SignalP"/>
    </source>
</evidence>
<evidence type="ECO:0000313" key="7">
    <source>
        <dbReference type="EMBL" id="GAU93376.1"/>
    </source>
</evidence>
<feature type="signal peptide" evidence="5">
    <location>
        <begin position="1"/>
        <end position="32"/>
    </location>
</feature>
<dbReference type="SMART" id="SM00261">
    <property type="entry name" value="FU"/>
    <property type="match status" value="1"/>
</dbReference>
<feature type="chain" id="PRO_5008897645" description="EGF-like domain-containing protein" evidence="5">
    <location>
        <begin position="33"/>
        <end position="340"/>
    </location>
</feature>
<sequence>MLPRMFGWISPCSTHLYLATAVCLSAIASVYSADLKVQCQACKDFVQTFWQGHENTAKSNFGGGNTDWEETRLGSYATSETRLVEIMEHSCTSGTDKDQCHQFVEHNEEPIEKWYFHLQKAFPNFEKWLCMDNTRVCCPPNTFGPDCEPCPGGTENPCTGRGTCEGSGTREGSGACRCQKGYSGAMCDLCDSGYEITDRNDTSITCEDIDECELDPLTCKIASEYCFNTEGSHKCYKCHPACHGGCSGAGAGRCKNCADGYIQVNGTCIAVPKSLYTGFLQLFQNFDKTIVFCGGGLITSYFFVRNGEYLKLAFVGVLMAAILSAWKYGDEMREKSRAGL</sequence>
<dbReference type="SMART" id="SM00181">
    <property type="entry name" value="EGF"/>
    <property type="match status" value="2"/>
</dbReference>
<keyword evidence="8" id="KW-1185">Reference proteome</keyword>
<dbReference type="InterPro" id="IPR009030">
    <property type="entry name" value="Growth_fac_rcpt_cys_sf"/>
</dbReference>
<organism evidence="7 8">
    <name type="scientific">Ramazzottius varieornatus</name>
    <name type="common">Water bear</name>
    <name type="synonym">Tardigrade</name>
    <dbReference type="NCBI Taxonomy" id="947166"/>
    <lineage>
        <taxon>Eukaryota</taxon>
        <taxon>Metazoa</taxon>
        <taxon>Ecdysozoa</taxon>
        <taxon>Tardigrada</taxon>
        <taxon>Eutardigrada</taxon>
        <taxon>Parachela</taxon>
        <taxon>Hypsibioidea</taxon>
        <taxon>Ramazzottiidae</taxon>
        <taxon>Ramazzottius</taxon>
    </lineage>
</organism>
<evidence type="ECO:0000256" key="4">
    <source>
        <dbReference type="PROSITE-ProRule" id="PRU00076"/>
    </source>
</evidence>
<comment type="similarity">
    <text evidence="1">Belongs to the CRELD family.</text>
</comment>
<dbReference type="InterPro" id="IPR000742">
    <property type="entry name" value="EGF"/>
</dbReference>
<dbReference type="Proteomes" id="UP000186922">
    <property type="component" value="Unassembled WGS sequence"/>
</dbReference>
<evidence type="ECO:0000313" key="8">
    <source>
        <dbReference type="Proteomes" id="UP000186922"/>
    </source>
</evidence>
<keyword evidence="3" id="KW-0106">Calcium</keyword>
<evidence type="ECO:0000259" key="6">
    <source>
        <dbReference type="PROSITE" id="PS50026"/>
    </source>
</evidence>
<evidence type="ECO:0000256" key="3">
    <source>
        <dbReference type="ARBA" id="ARBA00022837"/>
    </source>
</evidence>
<keyword evidence="4" id="KW-1015">Disulfide bond</keyword>
<evidence type="ECO:0000256" key="1">
    <source>
        <dbReference type="ARBA" id="ARBA00005897"/>
    </source>
</evidence>
<proteinExistence type="inferred from homology"/>
<protein>
    <recommendedName>
        <fullName evidence="6">EGF-like domain-containing protein</fullName>
    </recommendedName>
</protein>
<dbReference type="InterPro" id="IPR002049">
    <property type="entry name" value="LE_dom"/>
</dbReference>
<dbReference type="EMBL" id="BDGG01000002">
    <property type="protein sequence ID" value="GAU93376.1"/>
    <property type="molecule type" value="Genomic_DNA"/>
</dbReference>
<dbReference type="PROSITE" id="PS00022">
    <property type="entry name" value="EGF_1"/>
    <property type="match status" value="1"/>
</dbReference>
<dbReference type="InterPro" id="IPR006212">
    <property type="entry name" value="Furin_repeat"/>
</dbReference>
<feature type="disulfide bond" evidence="4">
    <location>
        <begin position="178"/>
        <end position="187"/>
    </location>
</feature>
<dbReference type="AlphaFoldDB" id="A0A1D1UUM5"/>
<accession>A0A1D1UUM5</accession>
<name>A0A1D1UUM5_RAMVA</name>
<comment type="caution">
    <text evidence="4">Lacks conserved residue(s) required for the propagation of feature annotation.</text>
</comment>
<gene>
    <name evidence="7" type="primary">RvY_05328</name>
    <name evidence="7" type="synonym">RvY_05328.1</name>
    <name evidence="7" type="ORF">RvY_05328-1</name>
</gene>